<feature type="region of interest" description="Disordered" evidence="1">
    <location>
        <begin position="148"/>
        <end position="167"/>
    </location>
</feature>
<accession>A0A0F9D1W2</accession>
<evidence type="ECO:0000313" key="2">
    <source>
        <dbReference type="EMBL" id="KKL47736.1"/>
    </source>
</evidence>
<name>A0A0F9D1W2_9ZZZZ</name>
<reference evidence="2" key="1">
    <citation type="journal article" date="2015" name="Nature">
        <title>Complex archaea that bridge the gap between prokaryotes and eukaryotes.</title>
        <authorList>
            <person name="Spang A."/>
            <person name="Saw J.H."/>
            <person name="Jorgensen S.L."/>
            <person name="Zaremba-Niedzwiedzka K."/>
            <person name="Martijn J."/>
            <person name="Lind A.E."/>
            <person name="van Eijk R."/>
            <person name="Schleper C."/>
            <person name="Guy L."/>
            <person name="Ettema T.J."/>
        </authorList>
    </citation>
    <scope>NUCLEOTIDE SEQUENCE</scope>
</reference>
<sequence length="167" mass="19556">MKKAWKSKAYKNTKVDYIKSQIAIGKLLNNNGIKDIQHSNFQDKAQIMFIKELKVEEKNMKVGVKIKIPDVDEKNRNQLYRALFYYLKAKFESLTFGFVEEYNEAFVKEFMPYLIADKSGRTVADIVLPKLGKAIEFTKDGEQLYLEDVKPENSEEDKGEKEEQLKW</sequence>
<comment type="caution">
    <text evidence="2">The sequence shown here is derived from an EMBL/GenBank/DDBJ whole genome shotgun (WGS) entry which is preliminary data.</text>
</comment>
<dbReference type="EMBL" id="LAZR01033562">
    <property type="protein sequence ID" value="KKL47736.1"/>
    <property type="molecule type" value="Genomic_DNA"/>
</dbReference>
<proteinExistence type="predicted"/>
<dbReference type="AlphaFoldDB" id="A0A0F9D1W2"/>
<organism evidence="2">
    <name type="scientific">marine sediment metagenome</name>
    <dbReference type="NCBI Taxonomy" id="412755"/>
    <lineage>
        <taxon>unclassified sequences</taxon>
        <taxon>metagenomes</taxon>
        <taxon>ecological metagenomes</taxon>
    </lineage>
</organism>
<gene>
    <name evidence="2" type="ORF">LCGC14_2332540</name>
</gene>
<protein>
    <submittedName>
        <fullName evidence="2">Uncharacterized protein</fullName>
    </submittedName>
</protein>
<evidence type="ECO:0000256" key="1">
    <source>
        <dbReference type="SAM" id="MobiDB-lite"/>
    </source>
</evidence>